<evidence type="ECO:0000313" key="1">
    <source>
        <dbReference type="EMBL" id="KAK1337267.1"/>
    </source>
</evidence>
<dbReference type="GO" id="GO:0005832">
    <property type="term" value="C:chaperonin-containing T-complex"/>
    <property type="evidence" value="ECO:0007669"/>
    <property type="project" value="UniProtKB-ARBA"/>
</dbReference>
<dbReference type="Pfam" id="PF00118">
    <property type="entry name" value="Cpn60_TCP1"/>
    <property type="match status" value="1"/>
</dbReference>
<dbReference type="PANTHER" id="PTHR46787">
    <property type="entry name" value="SYNDROMES PUTATIVE CHAPERONIN-RELATED"/>
    <property type="match status" value="1"/>
</dbReference>
<dbReference type="GO" id="GO:1902636">
    <property type="term" value="C:kinociliary basal body"/>
    <property type="evidence" value="ECO:0007669"/>
    <property type="project" value="TreeGrafter"/>
</dbReference>
<evidence type="ECO:0008006" key="3">
    <source>
        <dbReference type="Google" id="ProtNLM"/>
    </source>
</evidence>
<dbReference type="InterPro" id="IPR027413">
    <property type="entry name" value="GROEL-like_equatorial_sf"/>
</dbReference>
<dbReference type="AlphaFoldDB" id="A0AA40HU29"/>
<dbReference type="InterPro" id="IPR002423">
    <property type="entry name" value="Cpn60/GroEL/TCP-1"/>
</dbReference>
<dbReference type="InterPro" id="IPR028790">
    <property type="entry name" value="MKKS"/>
</dbReference>
<dbReference type="PANTHER" id="PTHR46787:SF1">
    <property type="entry name" value="MOLECULAR CHAPERONE MKKS"/>
    <property type="match status" value="1"/>
</dbReference>
<proteinExistence type="predicted"/>
<gene>
    <name evidence="1" type="ORF">QTO34_001892</name>
</gene>
<comment type="caution">
    <text evidence="1">The sequence shown here is derived from an EMBL/GenBank/DDBJ whole genome shotgun (WGS) entry which is preliminary data.</text>
</comment>
<dbReference type="GO" id="GO:0051082">
    <property type="term" value="F:unfolded protein binding"/>
    <property type="evidence" value="ECO:0007669"/>
    <property type="project" value="InterPro"/>
</dbReference>
<sequence length="258" mass="28268">MSKSCRLTVLPGILIEMSEVRLMKILPIKKSDSLKVALFRVSLSGDLSDTGEGSVVVNYGVSLENAVLDQLLNLGRQLVSDHVDLVLCQKVIHPSLKQFLGVHRVLAIDRVGAALMEPLRKVTGTQPIGSLGSVSPSSYGSVKDLCTEKFGFKWFFHLIPNEATVCSLLLCNRNGTAWDELKLTCQTALHVLQLTIKEPCVLLGGGCTETHLAAYIRHKTFNDPESILKDGGCTPTELQLITGSILQCTRISHWLFRT</sequence>
<dbReference type="InterPro" id="IPR027410">
    <property type="entry name" value="TCP-1-like_intermed_sf"/>
</dbReference>
<protein>
    <recommendedName>
        <fullName evidence="3">McKusick-Kaufman syndrome</fullName>
    </recommendedName>
</protein>
<dbReference type="GO" id="GO:0032502">
    <property type="term" value="P:developmental process"/>
    <property type="evidence" value="ECO:0007669"/>
    <property type="project" value="TreeGrafter"/>
</dbReference>
<dbReference type="Gene3D" id="3.50.7.10">
    <property type="entry name" value="GroEL"/>
    <property type="match status" value="1"/>
</dbReference>
<dbReference type="Gene3D" id="3.30.260.10">
    <property type="entry name" value="TCP-1-like chaperonin intermediate domain"/>
    <property type="match status" value="1"/>
</dbReference>
<dbReference type="Proteomes" id="UP001177744">
    <property type="component" value="Unassembled WGS sequence"/>
</dbReference>
<name>A0AA40HU29_CNENI</name>
<keyword evidence="2" id="KW-1185">Reference proteome</keyword>
<dbReference type="GO" id="GO:0060271">
    <property type="term" value="P:cilium assembly"/>
    <property type="evidence" value="ECO:0007669"/>
    <property type="project" value="InterPro"/>
</dbReference>
<dbReference type="GO" id="GO:0006457">
    <property type="term" value="P:protein folding"/>
    <property type="evidence" value="ECO:0007669"/>
    <property type="project" value="InterPro"/>
</dbReference>
<dbReference type="FunFam" id="3.50.7.10:FF:000011">
    <property type="entry name" value="McKusick-Kaufman/Bardet-Biedl syndromes putative chaperonin"/>
    <property type="match status" value="1"/>
</dbReference>
<dbReference type="InterPro" id="IPR027409">
    <property type="entry name" value="GroEL-like_apical_dom_sf"/>
</dbReference>
<reference evidence="1" key="1">
    <citation type="submission" date="2023-06" db="EMBL/GenBank/DDBJ databases">
        <title>Reference genome for the Northern bat (Eptesicus nilssonii), a most northern bat species.</title>
        <authorList>
            <person name="Laine V.N."/>
            <person name="Pulliainen A.T."/>
            <person name="Lilley T.M."/>
        </authorList>
    </citation>
    <scope>NUCLEOTIDE SEQUENCE</scope>
    <source>
        <strain evidence="1">BLF_Eptnil</strain>
        <tissue evidence="1">Kidney</tissue>
    </source>
</reference>
<dbReference type="GO" id="GO:0051131">
    <property type="term" value="P:chaperone-mediated protein complex assembly"/>
    <property type="evidence" value="ECO:0007669"/>
    <property type="project" value="TreeGrafter"/>
</dbReference>
<dbReference type="SUPFAM" id="SSF52029">
    <property type="entry name" value="GroEL apical domain-like"/>
    <property type="match status" value="1"/>
</dbReference>
<dbReference type="GO" id="GO:0005524">
    <property type="term" value="F:ATP binding"/>
    <property type="evidence" value="ECO:0007669"/>
    <property type="project" value="InterPro"/>
</dbReference>
<organism evidence="1 2">
    <name type="scientific">Cnephaeus nilssonii</name>
    <name type="common">Northern bat</name>
    <name type="synonym">Eptesicus nilssonii</name>
    <dbReference type="NCBI Taxonomy" id="3371016"/>
    <lineage>
        <taxon>Eukaryota</taxon>
        <taxon>Metazoa</taxon>
        <taxon>Chordata</taxon>
        <taxon>Craniata</taxon>
        <taxon>Vertebrata</taxon>
        <taxon>Euteleostomi</taxon>
        <taxon>Mammalia</taxon>
        <taxon>Eutheria</taxon>
        <taxon>Laurasiatheria</taxon>
        <taxon>Chiroptera</taxon>
        <taxon>Yangochiroptera</taxon>
        <taxon>Vespertilionidae</taxon>
        <taxon>Cnephaeus</taxon>
    </lineage>
</organism>
<dbReference type="EMBL" id="JAULJE010000011">
    <property type="protein sequence ID" value="KAK1337267.1"/>
    <property type="molecule type" value="Genomic_DNA"/>
</dbReference>
<evidence type="ECO:0000313" key="2">
    <source>
        <dbReference type="Proteomes" id="UP001177744"/>
    </source>
</evidence>
<dbReference type="GO" id="GO:0005634">
    <property type="term" value="C:nucleus"/>
    <property type="evidence" value="ECO:0007669"/>
    <property type="project" value="TreeGrafter"/>
</dbReference>
<accession>A0AA40HU29</accession>
<dbReference type="Gene3D" id="1.10.560.10">
    <property type="entry name" value="GroEL-like equatorial domain"/>
    <property type="match status" value="1"/>
</dbReference>